<dbReference type="InterPro" id="IPR002201">
    <property type="entry name" value="Glyco_trans_9"/>
</dbReference>
<evidence type="ECO:0000256" key="2">
    <source>
        <dbReference type="ARBA" id="ARBA00022679"/>
    </source>
</evidence>
<gene>
    <name evidence="3" type="ORF">E4T21_20310</name>
</gene>
<dbReference type="AlphaFoldDB" id="A0A5C1NM93"/>
<dbReference type="PANTHER" id="PTHR30160">
    <property type="entry name" value="TETRAACYLDISACCHARIDE 4'-KINASE-RELATED"/>
    <property type="match status" value="1"/>
</dbReference>
<accession>A0A5C1NM93</accession>
<keyword evidence="4" id="KW-1185">Reference proteome</keyword>
<keyword evidence="2" id="KW-0808">Transferase</keyword>
<evidence type="ECO:0000313" key="3">
    <source>
        <dbReference type="EMBL" id="QEM83643.1"/>
    </source>
</evidence>
<dbReference type="EMBL" id="CP038437">
    <property type="protein sequence ID" value="QEM83643.1"/>
    <property type="molecule type" value="Genomic_DNA"/>
</dbReference>
<sequence>MTFSSNSPDPHSLESQSPGNNSVARVLVVRNDKLGDFMLAWPALATLKAAAPAPHITALVPSYTAPMAEACPWIDEVILDPGDEAPASEQQQLLKTLREKAFDAQLTLFSTPRIGWLGWRARIPLRLAPATKWAQIFYNRRITQRRSQSAKPEYVYNRELAEALIKALGLTPGHATPPFWPEGSASRAQERQALAASLPLSAERPWVFLHAGSGGSAVNLSLDAYAYLACEVDRQLAAGHHARPHWILTAGPGEEANADALTETLTAHGLSAHRQPPQAGLAGFSRSLAAADAFIAGSTGPLHVAGCLNVITIGFYPARRSATPLRWQTCNDDDRRLAFHPPESAVETDMTAIDLEAAATAIAHRLAALEAAPSTDIIRESP</sequence>
<dbReference type="Proteomes" id="UP000324285">
    <property type="component" value="Chromosome"/>
</dbReference>
<dbReference type="PANTHER" id="PTHR30160:SF15">
    <property type="entry name" value="GLYCOSYLTRANSFERASE HI_0523-RELATED"/>
    <property type="match status" value="1"/>
</dbReference>
<reference evidence="3" key="1">
    <citation type="submission" date="2021-02" db="EMBL/GenBank/DDBJ databases">
        <title>Strain Y2R2, a novel species of the genus Halomonas.</title>
        <authorList>
            <person name="Huang H."/>
        </authorList>
    </citation>
    <scope>NUCLEOTIDE SEQUENCE</scope>
    <source>
        <strain evidence="3">Y2R2</strain>
    </source>
</reference>
<keyword evidence="1" id="KW-0328">Glycosyltransferase</keyword>
<dbReference type="KEGG" id="hbh:E4T21_20310"/>
<dbReference type="CDD" id="cd03789">
    <property type="entry name" value="GT9_LPS_heptosyltransferase"/>
    <property type="match status" value="1"/>
</dbReference>
<dbReference type="Pfam" id="PF01075">
    <property type="entry name" value="Glyco_transf_9"/>
    <property type="match status" value="1"/>
</dbReference>
<evidence type="ECO:0000313" key="4">
    <source>
        <dbReference type="Proteomes" id="UP000324285"/>
    </source>
</evidence>
<protein>
    <submittedName>
        <fullName evidence="3">Glycosyltransferase family 9 protein</fullName>
    </submittedName>
</protein>
<proteinExistence type="predicted"/>
<dbReference type="GO" id="GO:0005829">
    <property type="term" value="C:cytosol"/>
    <property type="evidence" value="ECO:0007669"/>
    <property type="project" value="TreeGrafter"/>
</dbReference>
<dbReference type="SUPFAM" id="SSF53756">
    <property type="entry name" value="UDP-Glycosyltransferase/glycogen phosphorylase"/>
    <property type="match status" value="1"/>
</dbReference>
<evidence type="ECO:0000256" key="1">
    <source>
        <dbReference type="ARBA" id="ARBA00022676"/>
    </source>
</evidence>
<dbReference type="Gene3D" id="3.40.50.2000">
    <property type="entry name" value="Glycogen Phosphorylase B"/>
    <property type="match status" value="2"/>
</dbReference>
<organism evidence="3 4">
    <name type="scientific">Halomonas binhaiensis</name>
    <dbReference type="NCBI Taxonomy" id="2562282"/>
    <lineage>
        <taxon>Bacteria</taxon>
        <taxon>Pseudomonadati</taxon>
        <taxon>Pseudomonadota</taxon>
        <taxon>Gammaproteobacteria</taxon>
        <taxon>Oceanospirillales</taxon>
        <taxon>Halomonadaceae</taxon>
        <taxon>Halomonas</taxon>
    </lineage>
</organism>
<name>A0A5C1NM93_9GAMM</name>
<dbReference type="OrthoDB" id="9797795at2"/>
<dbReference type="GO" id="GO:0009244">
    <property type="term" value="P:lipopolysaccharide core region biosynthetic process"/>
    <property type="evidence" value="ECO:0007669"/>
    <property type="project" value="TreeGrafter"/>
</dbReference>
<dbReference type="RefSeq" id="WP_149286765.1">
    <property type="nucleotide sequence ID" value="NZ_CP038437.2"/>
</dbReference>
<dbReference type="InterPro" id="IPR051199">
    <property type="entry name" value="LPS_LOS_Heptosyltrfase"/>
</dbReference>
<dbReference type="GO" id="GO:0008713">
    <property type="term" value="F:ADP-heptose-lipopolysaccharide heptosyltransferase activity"/>
    <property type="evidence" value="ECO:0007669"/>
    <property type="project" value="TreeGrafter"/>
</dbReference>